<dbReference type="Pfam" id="PF03334">
    <property type="entry name" value="PhaG_MnhG_YufB"/>
    <property type="match status" value="1"/>
</dbReference>
<evidence type="ECO:0000313" key="3">
    <source>
        <dbReference type="Proteomes" id="UP000001505"/>
    </source>
</evidence>
<dbReference type="AlphaFoldDB" id="D6YRH5"/>
<dbReference type="PANTHER" id="PTHR34703">
    <property type="entry name" value="ANTIPORTER SUBUNIT MNHG2-RELATED"/>
    <property type="match status" value="1"/>
</dbReference>
<evidence type="ECO:0000313" key="2">
    <source>
        <dbReference type="EMBL" id="ADI38670.1"/>
    </source>
</evidence>
<keyword evidence="1" id="KW-0472">Membrane</keyword>
<name>D6YRH5_WADCW</name>
<feature type="transmembrane region" description="Helical" evidence="1">
    <location>
        <begin position="6"/>
        <end position="26"/>
    </location>
</feature>
<sequence length="107" mass="11598">MMTDWVSGFLLMSGSFFMLVASIGVVKFPDVYARIHAITKATSLGMILLLAAAVVLFPMPLVFLEVVATLLFIVMTAPVGSHMISRIAYKMKVSKKGMPDIGDEVDS</sequence>
<dbReference type="EMBL" id="CP001928">
    <property type="protein sequence ID" value="ADI38670.1"/>
    <property type="molecule type" value="Genomic_DNA"/>
</dbReference>
<dbReference type="eggNOG" id="COG1320">
    <property type="taxonomic scope" value="Bacteria"/>
</dbReference>
<dbReference type="Proteomes" id="UP000001505">
    <property type="component" value="Chromosome"/>
</dbReference>
<keyword evidence="1" id="KW-0812">Transmembrane</keyword>
<gene>
    <name evidence="2" type="primary">mrpG</name>
    <name evidence="2" type="ordered locus">wcw_1318</name>
</gene>
<proteinExistence type="predicted"/>
<dbReference type="NCBIfam" id="NF009314">
    <property type="entry name" value="PRK12674.1-2"/>
    <property type="match status" value="1"/>
</dbReference>
<dbReference type="KEGG" id="wch:wcw_1318"/>
<evidence type="ECO:0000256" key="1">
    <source>
        <dbReference type="SAM" id="Phobius"/>
    </source>
</evidence>
<protein>
    <submittedName>
        <fullName evidence="2">Multiple resistance and pH homeostasis system, subunit G</fullName>
    </submittedName>
</protein>
<keyword evidence="3" id="KW-1185">Reference proteome</keyword>
<dbReference type="STRING" id="716544.wcw_1318"/>
<organism evidence="2 3">
    <name type="scientific">Waddlia chondrophila (strain ATCC VR-1470 / WSU 86-1044)</name>
    <dbReference type="NCBI Taxonomy" id="716544"/>
    <lineage>
        <taxon>Bacteria</taxon>
        <taxon>Pseudomonadati</taxon>
        <taxon>Chlamydiota</taxon>
        <taxon>Chlamydiia</taxon>
        <taxon>Parachlamydiales</taxon>
        <taxon>Waddliaceae</taxon>
        <taxon>Waddlia</taxon>
    </lineage>
</organism>
<dbReference type="InterPro" id="IPR005133">
    <property type="entry name" value="PhaG_MnhG_YufB"/>
</dbReference>
<feature type="transmembrane region" description="Helical" evidence="1">
    <location>
        <begin position="66"/>
        <end position="89"/>
    </location>
</feature>
<dbReference type="HOGENOM" id="CLU_121334_0_0_0"/>
<accession>D6YRH5</accession>
<dbReference type="PANTHER" id="PTHR34703:SF1">
    <property type="entry name" value="ANTIPORTER SUBUNIT MNHG2-RELATED"/>
    <property type="match status" value="1"/>
</dbReference>
<keyword evidence="1" id="KW-1133">Transmembrane helix</keyword>
<reference evidence="2 3" key="1">
    <citation type="journal article" date="2010" name="PLoS ONE">
        <title>The Waddlia genome: a window into chlamydial biology.</title>
        <authorList>
            <person name="Bertelli C."/>
            <person name="Collyn F."/>
            <person name="Croxatto A."/>
            <person name="Ruckert C."/>
            <person name="Polkinghorne A."/>
            <person name="Kebbi-Beghdadi C."/>
            <person name="Goesmann A."/>
            <person name="Vaughan L."/>
            <person name="Greub G."/>
        </authorList>
    </citation>
    <scope>NUCLEOTIDE SEQUENCE [LARGE SCALE GENOMIC DNA]</scope>
    <source>
        <strain evidence="3">ATCC VR-1470 / WSU 86-1044</strain>
    </source>
</reference>
<dbReference type="NCBIfam" id="TIGR01300">
    <property type="entry name" value="CPA3_mnhG_phaG"/>
    <property type="match status" value="1"/>
</dbReference>
<dbReference type="GO" id="GO:0015385">
    <property type="term" value="F:sodium:proton antiporter activity"/>
    <property type="evidence" value="ECO:0007669"/>
    <property type="project" value="TreeGrafter"/>
</dbReference>
<feature type="transmembrane region" description="Helical" evidence="1">
    <location>
        <begin position="38"/>
        <end position="60"/>
    </location>
</feature>